<dbReference type="AlphaFoldDB" id="A0A2H3JNE6"/>
<evidence type="ECO:0000313" key="3">
    <source>
        <dbReference type="Proteomes" id="UP000218811"/>
    </source>
</evidence>
<sequence>MEETEPSSYSKGSGPDHDSAAPTGGSLERLAATAPSEDEALRVKGPSVYSFVEADENSKPGVMSQEIPLSRHLQLD</sequence>
<evidence type="ECO:0000256" key="1">
    <source>
        <dbReference type="SAM" id="MobiDB-lite"/>
    </source>
</evidence>
<feature type="region of interest" description="Disordered" evidence="1">
    <location>
        <begin position="1"/>
        <end position="41"/>
    </location>
</feature>
<keyword evidence="3" id="KW-1185">Reference proteome</keyword>
<organism evidence="2 3">
    <name type="scientific">Wolfiporia cocos (strain MD-104)</name>
    <name type="common">Brown rot fungus</name>
    <dbReference type="NCBI Taxonomy" id="742152"/>
    <lineage>
        <taxon>Eukaryota</taxon>
        <taxon>Fungi</taxon>
        <taxon>Dikarya</taxon>
        <taxon>Basidiomycota</taxon>
        <taxon>Agaricomycotina</taxon>
        <taxon>Agaricomycetes</taxon>
        <taxon>Polyporales</taxon>
        <taxon>Phaeolaceae</taxon>
        <taxon>Wolfiporia</taxon>
    </lineage>
</organism>
<evidence type="ECO:0000313" key="2">
    <source>
        <dbReference type="EMBL" id="PCH43700.1"/>
    </source>
</evidence>
<accession>A0A2H3JNE6</accession>
<name>A0A2H3JNE6_WOLCO</name>
<dbReference type="EMBL" id="KB468146">
    <property type="protein sequence ID" value="PCH43700.1"/>
    <property type="molecule type" value="Genomic_DNA"/>
</dbReference>
<dbReference type="Proteomes" id="UP000218811">
    <property type="component" value="Unassembled WGS sequence"/>
</dbReference>
<feature type="compositionally biased region" description="Polar residues" evidence="1">
    <location>
        <begin position="1"/>
        <end position="11"/>
    </location>
</feature>
<reference evidence="2 3" key="1">
    <citation type="journal article" date="2012" name="Science">
        <title>The Paleozoic origin of enzymatic lignin decomposition reconstructed from 31 fungal genomes.</title>
        <authorList>
            <person name="Floudas D."/>
            <person name="Binder M."/>
            <person name="Riley R."/>
            <person name="Barry K."/>
            <person name="Blanchette R.A."/>
            <person name="Henrissat B."/>
            <person name="Martinez A.T."/>
            <person name="Otillar R."/>
            <person name="Spatafora J.W."/>
            <person name="Yadav J.S."/>
            <person name="Aerts A."/>
            <person name="Benoit I."/>
            <person name="Boyd A."/>
            <person name="Carlson A."/>
            <person name="Copeland A."/>
            <person name="Coutinho P.M."/>
            <person name="de Vries R.P."/>
            <person name="Ferreira P."/>
            <person name="Findley K."/>
            <person name="Foster B."/>
            <person name="Gaskell J."/>
            <person name="Glotzer D."/>
            <person name="Gorecki P."/>
            <person name="Heitman J."/>
            <person name="Hesse C."/>
            <person name="Hori C."/>
            <person name="Igarashi K."/>
            <person name="Jurgens J.A."/>
            <person name="Kallen N."/>
            <person name="Kersten P."/>
            <person name="Kohler A."/>
            <person name="Kuees U."/>
            <person name="Kumar T.K.A."/>
            <person name="Kuo A."/>
            <person name="LaButti K."/>
            <person name="Larrondo L.F."/>
            <person name="Lindquist E."/>
            <person name="Ling A."/>
            <person name="Lombard V."/>
            <person name="Lucas S."/>
            <person name="Lundell T."/>
            <person name="Martin R."/>
            <person name="McLaughlin D.J."/>
            <person name="Morgenstern I."/>
            <person name="Morin E."/>
            <person name="Murat C."/>
            <person name="Nagy L.G."/>
            <person name="Nolan M."/>
            <person name="Ohm R.A."/>
            <person name="Patyshakuliyeva A."/>
            <person name="Rokas A."/>
            <person name="Ruiz-Duenas F.J."/>
            <person name="Sabat G."/>
            <person name="Salamov A."/>
            <person name="Samejima M."/>
            <person name="Schmutz J."/>
            <person name="Slot J.C."/>
            <person name="St John F."/>
            <person name="Stenlid J."/>
            <person name="Sun H."/>
            <person name="Sun S."/>
            <person name="Syed K."/>
            <person name="Tsang A."/>
            <person name="Wiebenga A."/>
            <person name="Young D."/>
            <person name="Pisabarro A."/>
            <person name="Eastwood D.C."/>
            <person name="Martin F."/>
            <person name="Cullen D."/>
            <person name="Grigoriev I.V."/>
            <person name="Hibbett D.S."/>
        </authorList>
    </citation>
    <scope>NUCLEOTIDE SEQUENCE [LARGE SCALE GENOMIC DNA]</scope>
    <source>
        <strain evidence="2 3">MD-104</strain>
    </source>
</reference>
<gene>
    <name evidence="2" type="ORF">WOLCODRAFT_153752</name>
</gene>
<protein>
    <submittedName>
        <fullName evidence="2">Uncharacterized protein</fullName>
    </submittedName>
</protein>
<feature type="region of interest" description="Disordered" evidence="1">
    <location>
        <begin position="56"/>
        <end position="76"/>
    </location>
</feature>
<proteinExistence type="predicted"/>